<feature type="compositionally biased region" description="Basic and acidic residues" evidence="3">
    <location>
        <begin position="226"/>
        <end position="235"/>
    </location>
</feature>
<reference evidence="5" key="1">
    <citation type="submission" date="2021-06" db="EMBL/GenBank/DDBJ databases">
        <authorList>
            <person name="Kallberg Y."/>
            <person name="Tangrot J."/>
            <person name="Rosling A."/>
        </authorList>
    </citation>
    <scope>NUCLEOTIDE SEQUENCE</scope>
    <source>
        <strain evidence="5">AZ414A</strain>
    </source>
</reference>
<proteinExistence type="predicted"/>
<dbReference type="EMBL" id="CAJVPK010000528">
    <property type="protein sequence ID" value="CAG8522593.1"/>
    <property type="molecule type" value="Genomic_DNA"/>
</dbReference>
<dbReference type="PANTHER" id="PTHR15398">
    <property type="entry name" value="BROMODOMAIN-CONTAINING PROTEIN 8"/>
    <property type="match status" value="1"/>
</dbReference>
<feature type="region of interest" description="Disordered" evidence="3">
    <location>
        <begin position="579"/>
        <end position="609"/>
    </location>
</feature>
<evidence type="ECO:0000256" key="2">
    <source>
        <dbReference type="PROSITE-ProRule" id="PRU00035"/>
    </source>
</evidence>
<evidence type="ECO:0000256" key="3">
    <source>
        <dbReference type="SAM" id="MobiDB-lite"/>
    </source>
</evidence>
<feature type="compositionally biased region" description="Low complexity" evidence="3">
    <location>
        <begin position="210"/>
        <end position="220"/>
    </location>
</feature>
<dbReference type="OrthoDB" id="1742084at2759"/>
<gene>
    <name evidence="5" type="ORF">DEBURN_LOCUS5739</name>
</gene>
<feature type="compositionally biased region" description="Basic and acidic residues" evidence="3">
    <location>
        <begin position="149"/>
        <end position="167"/>
    </location>
</feature>
<sequence length="609" mass="68480">MSSTLVVEENSWTAFEKLLLVQLVYKLQDNWAAVCRDMRRHPMISHPAEFFTQKNCATKYKSLIEPLEIEAEIENENKKKSGDFSSSFNDERRMPPAAKLARILYQERIRELKSMVSSAEQRFRTIVTEIDDIRSGKLDSQLVEILKDEQKKKEKSGQKASDNKEQTYEQSEEIVIEEVLISVNPPEVTSKTVDKLAISDEKMDIDENNNDMITDDNNINPLNTKEGQEGQEGREGKLTDIRVAGEPNKDNSEKVQEQQLIISGLSDKGKDIIMMDIDAKSVENPQKTLSVDLPKPEQVMRLINENTSPQDVISEDTPQTISGDNPMDVDESPETNPSTSPVHYSNKLMNSPKELTPKNNEVLVQSEEEMEVNTENIIDDDTNLQILGDSSHSDVKGEKENVPVKDESSVVKQEFKEPLTPSAGVIPSTPSGVVNTTTPAAMGLPSTPGDAARTPHGSEIAPTPGGGEPSESSSIDDKKQKTWHKLVTMILQEISNHRYASVFQNPIREQDAPGYYDIVKQPMDLRTLKKRLRDDQFHRDLMLMFMNASVFNRKETDIHQMATEMKDFVENQISEFRRSESSGISGGVHEPATRRKSMALEGTKQGLFK</sequence>
<feature type="region of interest" description="Disordered" evidence="3">
    <location>
        <begin position="149"/>
        <end position="169"/>
    </location>
</feature>
<feature type="domain" description="Bromo" evidence="4">
    <location>
        <begin position="495"/>
        <end position="559"/>
    </location>
</feature>
<evidence type="ECO:0000313" key="6">
    <source>
        <dbReference type="Proteomes" id="UP000789706"/>
    </source>
</evidence>
<evidence type="ECO:0000256" key="1">
    <source>
        <dbReference type="ARBA" id="ARBA00023117"/>
    </source>
</evidence>
<feature type="region of interest" description="Disordered" evidence="3">
    <location>
        <begin position="390"/>
        <end position="411"/>
    </location>
</feature>
<keyword evidence="6" id="KW-1185">Reference proteome</keyword>
<dbReference type="PANTHER" id="PTHR15398:SF4">
    <property type="entry name" value="BROMODOMAIN-CONTAINING PROTEIN 8 ISOFORM X1"/>
    <property type="match status" value="1"/>
</dbReference>
<dbReference type="AlphaFoldDB" id="A0A9N9AB81"/>
<dbReference type="Proteomes" id="UP000789706">
    <property type="component" value="Unassembled WGS sequence"/>
</dbReference>
<dbReference type="SMART" id="SM00297">
    <property type="entry name" value="BROMO"/>
    <property type="match status" value="1"/>
</dbReference>
<feature type="region of interest" description="Disordered" evidence="3">
    <location>
        <begin position="207"/>
        <end position="235"/>
    </location>
</feature>
<protein>
    <submittedName>
        <fullName evidence="5">3726_t:CDS:1</fullName>
    </submittedName>
</protein>
<dbReference type="Gene3D" id="1.20.920.10">
    <property type="entry name" value="Bromodomain-like"/>
    <property type="match status" value="1"/>
</dbReference>
<feature type="compositionally biased region" description="Polar residues" evidence="3">
    <location>
        <begin position="334"/>
        <end position="349"/>
    </location>
</feature>
<feature type="compositionally biased region" description="Basic and acidic residues" evidence="3">
    <location>
        <begin position="391"/>
        <end position="411"/>
    </location>
</feature>
<dbReference type="Pfam" id="PF00439">
    <property type="entry name" value="Bromodomain"/>
    <property type="match status" value="1"/>
</dbReference>
<dbReference type="GO" id="GO:0035267">
    <property type="term" value="C:NuA4 histone acetyltransferase complex"/>
    <property type="evidence" value="ECO:0007669"/>
    <property type="project" value="TreeGrafter"/>
</dbReference>
<feature type="region of interest" description="Disordered" evidence="3">
    <location>
        <begin position="308"/>
        <end position="354"/>
    </location>
</feature>
<accession>A0A9N9AB81</accession>
<dbReference type="PROSITE" id="PS50014">
    <property type="entry name" value="BROMODOMAIN_2"/>
    <property type="match status" value="1"/>
</dbReference>
<dbReference type="SUPFAM" id="SSF47370">
    <property type="entry name" value="Bromodomain"/>
    <property type="match status" value="1"/>
</dbReference>
<evidence type="ECO:0000313" key="5">
    <source>
        <dbReference type="EMBL" id="CAG8522593.1"/>
    </source>
</evidence>
<dbReference type="InterPro" id="IPR001487">
    <property type="entry name" value="Bromodomain"/>
</dbReference>
<keyword evidence="1 2" id="KW-0103">Bromodomain</keyword>
<feature type="compositionally biased region" description="Polar residues" evidence="3">
    <location>
        <begin position="308"/>
        <end position="323"/>
    </location>
</feature>
<dbReference type="GO" id="GO:0006325">
    <property type="term" value="P:chromatin organization"/>
    <property type="evidence" value="ECO:0007669"/>
    <property type="project" value="UniProtKB-ARBA"/>
</dbReference>
<name>A0A9N9AB81_9GLOM</name>
<organism evidence="5 6">
    <name type="scientific">Diversispora eburnea</name>
    <dbReference type="NCBI Taxonomy" id="1213867"/>
    <lineage>
        <taxon>Eukaryota</taxon>
        <taxon>Fungi</taxon>
        <taxon>Fungi incertae sedis</taxon>
        <taxon>Mucoromycota</taxon>
        <taxon>Glomeromycotina</taxon>
        <taxon>Glomeromycetes</taxon>
        <taxon>Diversisporales</taxon>
        <taxon>Diversisporaceae</taxon>
        <taxon>Diversispora</taxon>
    </lineage>
</organism>
<comment type="caution">
    <text evidence="5">The sequence shown here is derived from an EMBL/GenBank/DDBJ whole genome shotgun (WGS) entry which is preliminary data.</text>
</comment>
<dbReference type="PRINTS" id="PR00503">
    <property type="entry name" value="BROMODOMAIN"/>
</dbReference>
<dbReference type="InterPro" id="IPR036427">
    <property type="entry name" value="Bromodomain-like_sf"/>
</dbReference>
<evidence type="ECO:0000259" key="4">
    <source>
        <dbReference type="PROSITE" id="PS50014"/>
    </source>
</evidence>
<feature type="region of interest" description="Disordered" evidence="3">
    <location>
        <begin position="443"/>
        <end position="479"/>
    </location>
</feature>